<dbReference type="PROSITE" id="PS50111">
    <property type="entry name" value="CHEMOTAXIS_TRANSDUC_2"/>
    <property type="match status" value="1"/>
</dbReference>
<dbReference type="PANTHER" id="PTHR32089:SF112">
    <property type="entry name" value="LYSOZYME-LIKE PROTEIN-RELATED"/>
    <property type="match status" value="1"/>
</dbReference>
<gene>
    <name evidence="12" type="ORF">VQ02_17845</name>
</gene>
<evidence type="ECO:0000313" key="12">
    <source>
        <dbReference type="EMBL" id="KMO35071.1"/>
    </source>
</evidence>
<protein>
    <submittedName>
        <fullName evidence="12">Chemotaxis protein</fullName>
    </submittedName>
</protein>
<dbReference type="PROSITE" id="PS50885">
    <property type="entry name" value="HAMP"/>
    <property type="match status" value="1"/>
</dbReference>
<sequence length="565" mass="58200">MIAYLRHYCALTLSARISLIGTALLVLACAGALTLTVLDMRSEMVRRGDAALNRNMKLLRVTLADEGGGTTFKNVNGRLSVGSHVINEAEPALDRVKDIVGGTATIFLGDTRIATTVVNADGRRAVGTKLAPGPARDAVLGRREAYRGEVDILGKAYLAAYEPILDAQGEVLGILYVGVIKDDYLAALHETMLRAAGIGALLCLIGTVVLLIALRRAMVPLRGLEATMHRMANGDIEAKVPGTARRDEVGAMARAVEVFRAGMVRTRSLEAETVQVRIDAESQRRAALHDMADSFEAAVGSIVSGVTGAATQLKATSEGMAETATETATQAIAVAAAAEQAASNVSTVAAATEELGTSVEEIGRQVSGAAKAASAAATEADATAGLVQALSEAAGRVDNIVQAIANIADQTNLLALNATIEAARAGESGKGFAVVAAEVKALAGQTAKATSEIRAQVSEIQTFTVQAVSAIGGITKRISDLDAISSSIAAAVEQQGAATREIVRNVAQAAAGTTEVTNNIAGVAQASGNTGGAASQMLLSVSQLSRQSEHLTSEVHRFLQSVRTA</sequence>
<keyword evidence="2" id="KW-1003">Cell membrane</keyword>
<feature type="domain" description="Methyl-accepting transducer" evidence="10">
    <location>
        <begin position="309"/>
        <end position="545"/>
    </location>
</feature>
<keyword evidence="4 9" id="KW-1133">Transmembrane helix</keyword>
<keyword evidence="13" id="KW-1185">Reference proteome</keyword>
<feature type="domain" description="HAMP" evidence="11">
    <location>
        <begin position="215"/>
        <end position="268"/>
    </location>
</feature>
<evidence type="ECO:0000256" key="8">
    <source>
        <dbReference type="PROSITE-ProRule" id="PRU00284"/>
    </source>
</evidence>
<comment type="caution">
    <text evidence="12">The sequence shown here is derived from an EMBL/GenBank/DDBJ whole genome shotgun (WGS) entry which is preliminary data.</text>
</comment>
<dbReference type="InterPro" id="IPR033463">
    <property type="entry name" value="sCache_3"/>
</dbReference>
<dbReference type="PROSITE" id="PS51257">
    <property type="entry name" value="PROKAR_LIPOPROTEIN"/>
    <property type="match status" value="1"/>
</dbReference>
<evidence type="ECO:0000256" key="7">
    <source>
        <dbReference type="ARBA" id="ARBA00029447"/>
    </source>
</evidence>
<feature type="transmembrane region" description="Helical" evidence="9">
    <location>
        <begin position="17"/>
        <end position="38"/>
    </location>
</feature>
<comment type="similarity">
    <text evidence="7">Belongs to the methyl-accepting chemotaxis (MCP) protein family.</text>
</comment>
<reference evidence="12 13" key="1">
    <citation type="submission" date="2015-03" db="EMBL/GenBank/DDBJ databases">
        <title>Genome sequencing of Methylobacterium variabile DSM 16961.</title>
        <authorList>
            <person name="Chaudhry V."/>
            <person name="Patil P.B."/>
        </authorList>
    </citation>
    <scope>NUCLEOTIDE SEQUENCE [LARGE SCALE GENOMIC DNA]</scope>
    <source>
        <strain evidence="12 13">DSM 16961</strain>
    </source>
</reference>
<proteinExistence type="inferred from homology"/>
<evidence type="ECO:0000259" key="11">
    <source>
        <dbReference type="PROSITE" id="PS50885"/>
    </source>
</evidence>
<dbReference type="GO" id="GO:0006935">
    <property type="term" value="P:chemotaxis"/>
    <property type="evidence" value="ECO:0007669"/>
    <property type="project" value="InterPro"/>
</dbReference>
<dbReference type="Pfam" id="PF00015">
    <property type="entry name" value="MCPsignal"/>
    <property type="match status" value="1"/>
</dbReference>
<feature type="transmembrane region" description="Helical" evidence="9">
    <location>
        <begin position="195"/>
        <end position="214"/>
    </location>
</feature>
<dbReference type="InterPro" id="IPR029151">
    <property type="entry name" value="Sensor-like_sf"/>
</dbReference>
<dbReference type="GO" id="GO:0005886">
    <property type="term" value="C:plasma membrane"/>
    <property type="evidence" value="ECO:0007669"/>
    <property type="project" value="UniProtKB-SubCell"/>
</dbReference>
<name>A0A0J6V806_9HYPH</name>
<dbReference type="SMART" id="SM00283">
    <property type="entry name" value="MA"/>
    <property type="match status" value="1"/>
</dbReference>
<dbReference type="GO" id="GO:0004888">
    <property type="term" value="F:transmembrane signaling receptor activity"/>
    <property type="evidence" value="ECO:0007669"/>
    <property type="project" value="InterPro"/>
</dbReference>
<evidence type="ECO:0000313" key="13">
    <source>
        <dbReference type="Proteomes" id="UP000035955"/>
    </source>
</evidence>
<evidence type="ECO:0000256" key="1">
    <source>
        <dbReference type="ARBA" id="ARBA00004651"/>
    </source>
</evidence>
<dbReference type="SUPFAM" id="SSF58104">
    <property type="entry name" value="Methyl-accepting chemotaxis protein (MCP) signaling domain"/>
    <property type="match status" value="1"/>
</dbReference>
<comment type="subcellular location">
    <subcellularLocation>
        <location evidence="1">Cell membrane</location>
        <topology evidence="1">Multi-pass membrane protein</topology>
    </subcellularLocation>
</comment>
<dbReference type="Pfam" id="PF17202">
    <property type="entry name" value="sCache_3_3"/>
    <property type="match status" value="1"/>
</dbReference>
<evidence type="ECO:0000256" key="6">
    <source>
        <dbReference type="ARBA" id="ARBA00023224"/>
    </source>
</evidence>
<dbReference type="Pfam" id="PF00672">
    <property type="entry name" value="HAMP"/>
    <property type="match status" value="1"/>
</dbReference>
<dbReference type="PRINTS" id="PR00260">
    <property type="entry name" value="CHEMTRNSDUCR"/>
</dbReference>
<evidence type="ECO:0000256" key="2">
    <source>
        <dbReference type="ARBA" id="ARBA00022475"/>
    </source>
</evidence>
<dbReference type="Proteomes" id="UP000035955">
    <property type="component" value="Unassembled WGS sequence"/>
</dbReference>
<dbReference type="CDD" id="cd06225">
    <property type="entry name" value="HAMP"/>
    <property type="match status" value="1"/>
</dbReference>
<dbReference type="Gene3D" id="1.10.8.500">
    <property type="entry name" value="HAMP domain in histidine kinase"/>
    <property type="match status" value="1"/>
</dbReference>
<evidence type="ECO:0000256" key="4">
    <source>
        <dbReference type="ARBA" id="ARBA00022989"/>
    </source>
</evidence>
<keyword evidence="3 9" id="KW-0812">Transmembrane</keyword>
<dbReference type="InterPro" id="IPR003660">
    <property type="entry name" value="HAMP_dom"/>
</dbReference>
<dbReference type="Gene3D" id="1.10.287.950">
    <property type="entry name" value="Methyl-accepting chemotaxis protein"/>
    <property type="match status" value="1"/>
</dbReference>
<dbReference type="InterPro" id="IPR004089">
    <property type="entry name" value="MCPsignal_dom"/>
</dbReference>
<dbReference type="InterPro" id="IPR004090">
    <property type="entry name" value="Chemotax_Me-accpt_rcpt"/>
</dbReference>
<evidence type="ECO:0000256" key="3">
    <source>
        <dbReference type="ARBA" id="ARBA00022692"/>
    </source>
</evidence>
<dbReference type="SMART" id="SM00304">
    <property type="entry name" value="HAMP"/>
    <property type="match status" value="1"/>
</dbReference>
<keyword evidence="6 8" id="KW-0807">Transducer</keyword>
<evidence type="ECO:0000259" key="10">
    <source>
        <dbReference type="PROSITE" id="PS50111"/>
    </source>
</evidence>
<dbReference type="SUPFAM" id="SSF103190">
    <property type="entry name" value="Sensory domain-like"/>
    <property type="match status" value="1"/>
</dbReference>
<evidence type="ECO:0000256" key="5">
    <source>
        <dbReference type="ARBA" id="ARBA00023136"/>
    </source>
</evidence>
<dbReference type="GO" id="GO:0007165">
    <property type="term" value="P:signal transduction"/>
    <property type="evidence" value="ECO:0007669"/>
    <property type="project" value="UniProtKB-KW"/>
</dbReference>
<dbReference type="PATRIC" id="fig|298794.3.peg.731"/>
<evidence type="ECO:0000256" key="9">
    <source>
        <dbReference type="SAM" id="Phobius"/>
    </source>
</evidence>
<dbReference type="AlphaFoldDB" id="A0A0J6V806"/>
<dbReference type="PANTHER" id="PTHR32089">
    <property type="entry name" value="METHYL-ACCEPTING CHEMOTAXIS PROTEIN MCPB"/>
    <property type="match status" value="1"/>
</dbReference>
<organism evidence="12 13">
    <name type="scientific">Methylobacterium variabile</name>
    <dbReference type="NCBI Taxonomy" id="298794"/>
    <lineage>
        <taxon>Bacteria</taxon>
        <taxon>Pseudomonadati</taxon>
        <taxon>Pseudomonadota</taxon>
        <taxon>Alphaproteobacteria</taxon>
        <taxon>Hyphomicrobiales</taxon>
        <taxon>Methylobacteriaceae</taxon>
        <taxon>Methylobacterium</taxon>
    </lineage>
</organism>
<dbReference type="EMBL" id="LABY01000123">
    <property type="protein sequence ID" value="KMO35071.1"/>
    <property type="molecule type" value="Genomic_DNA"/>
</dbReference>
<keyword evidence="5 9" id="KW-0472">Membrane</keyword>
<accession>A0A0J6V806</accession>
<dbReference type="OrthoDB" id="3289104at2"/>